<proteinExistence type="inferred from homology"/>
<dbReference type="InterPro" id="IPR006070">
    <property type="entry name" value="Sua5-like_dom"/>
</dbReference>
<dbReference type="EMBL" id="JAFHAP010000001">
    <property type="protein sequence ID" value="MBN2908066.1"/>
    <property type="molecule type" value="Genomic_DNA"/>
</dbReference>
<comment type="similarity">
    <text evidence="2 13">Belongs to the SUA5 family.</text>
</comment>
<evidence type="ECO:0000259" key="14">
    <source>
        <dbReference type="PROSITE" id="PS51163"/>
    </source>
</evidence>
<feature type="domain" description="YrdC-like" evidence="14">
    <location>
        <begin position="26"/>
        <end position="212"/>
    </location>
</feature>
<dbReference type="SUPFAM" id="SSF55821">
    <property type="entry name" value="YrdC/RibB"/>
    <property type="match status" value="1"/>
</dbReference>
<dbReference type="PIRSF" id="PIRSF004930">
    <property type="entry name" value="Tln_factor_SUA5"/>
    <property type="match status" value="1"/>
</dbReference>
<dbReference type="Gene3D" id="3.40.50.11030">
    <property type="entry name" value="Threonylcarbamoyl-AMP synthase, C-terminal domain"/>
    <property type="match status" value="1"/>
</dbReference>
<evidence type="ECO:0000256" key="4">
    <source>
        <dbReference type="ARBA" id="ARBA00015492"/>
    </source>
</evidence>
<comment type="caution">
    <text evidence="15">The sequence shown here is derived from an EMBL/GenBank/DDBJ whole genome shotgun (WGS) entry which is preliminary data.</text>
</comment>
<evidence type="ECO:0000313" key="16">
    <source>
        <dbReference type="Proteomes" id="UP001177120"/>
    </source>
</evidence>
<evidence type="ECO:0000256" key="5">
    <source>
        <dbReference type="ARBA" id="ARBA00022490"/>
    </source>
</evidence>
<evidence type="ECO:0000256" key="12">
    <source>
        <dbReference type="ARBA" id="ARBA00048366"/>
    </source>
</evidence>
<keyword evidence="7 13" id="KW-0819">tRNA processing</keyword>
<evidence type="ECO:0000256" key="13">
    <source>
        <dbReference type="PIRNR" id="PIRNR004930"/>
    </source>
</evidence>
<sequence length="366" mass="39789">MTAVQVKTRRWTIEQPHASVDQLKREIGIREAAAMLREGKLVAFPTETVYGLGADARSDEAVMKIFQAKGRPSDNPLIVHIGERDQLDGLVSALPDAGRVLIERFWPGPLTLILPHRGTVAPSVTAGLHTVGVRMPSHPVALALLQETGVPVAAPSANRSGRPSPTEAEHVWEDLAGKIDGLLDGGPAGVGVESTVVDVTEKVPILLRPGGIPLEALKDAVGEVRVDPGLQAEVQRPRSPGMKYRHYAPNGEMWLVTGTEADMMRTIQRLADDAAAQGRRVGILTTDERLMRYEADWVVSCGKRSEPDSVARGLYAALRRFDELGADYILAESFPDDGIWFTVMNRLRKAAEGRIIHAEEDSRGDC</sequence>
<comment type="catalytic activity">
    <reaction evidence="12 13">
        <text>L-threonine + hydrogencarbonate + ATP = L-threonylcarbamoyladenylate + diphosphate + H2O</text>
        <dbReference type="Rhea" id="RHEA:36407"/>
        <dbReference type="ChEBI" id="CHEBI:15377"/>
        <dbReference type="ChEBI" id="CHEBI:17544"/>
        <dbReference type="ChEBI" id="CHEBI:30616"/>
        <dbReference type="ChEBI" id="CHEBI:33019"/>
        <dbReference type="ChEBI" id="CHEBI:57926"/>
        <dbReference type="ChEBI" id="CHEBI:73682"/>
        <dbReference type="EC" id="2.7.7.87"/>
    </reaction>
</comment>
<dbReference type="InterPro" id="IPR010923">
    <property type="entry name" value="T(6)A37_SUA5"/>
</dbReference>
<evidence type="ECO:0000256" key="3">
    <source>
        <dbReference type="ARBA" id="ARBA00012584"/>
    </source>
</evidence>
<dbReference type="PANTHER" id="PTHR17490">
    <property type="entry name" value="SUA5"/>
    <property type="match status" value="1"/>
</dbReference>
<evidence type="ECO:0000256" key="10">
    <source>
        <dbReference type="ARBA" id="ARBA00022840"/>
    </source>
</evidence>
<keyword evidence="10 13" id="KW-0067">ATP-binding</keyword>
<keyword evidence="16" id="KW-1185">Reference proteome</keyword>
<dbReference type="Proteomes" id="UP001177120">
    <property type="component" value="Unassembled WGS sequence"/>
</dbReference>
<evidence type="ECO:0000256" key="2">
    <source>
        <dbReference type="ARBA" id="ARBA00007663"/>
    </source>
</evidence>
<dbReference type="InterPro" id="IPR038385">
    <property type="entry name" value="Sua5/YwlC_C"/>
</dbReference>
<evidence type="ECO:0000256" key="11">
    <source>
        <dbReference type="ARBA" id="ARBA00029774"/>
    </source>
</evidence>
<keyword evidence="6 13" id="KW-0808">Transferase</keyword>
<evidence type="ECO:0000256" key="6">
    <source>
        <dbReference type="ARBA" id="ARBA00022679"/>
    </source>
</evidence>
<dbReference type="PANTHER" id="PTHR17490:SF16">
    <property type="entry name" value="THREONYLCARBAMOYL-AMP SYNTHASE"/>
    <property type="match status" value="1"/>
</dbReference>
<dbReference type="InterPro" id="IPR005145">
    <property type="entry name" value="Sua5_C"/>
</dbReference>
<evidence type="ECO:0000313" key="15">
    <source>
        <dbReference type="EMBL" id="MBN2908066.1"/>
    </source>
</evidence>
<keyword evidence="9 13" id="KW-0547">Nucleotide-binding</keyword>
<reference evidence="15" key="1">
    <citation type="journal article" date="2024" name="Int. J. Syst. Evol. Microbiol.">
        <title>Polycladomyces zharkentensis sp. nov., a novel thermophilic cellulose- and starch-degrading member of the Bacillota from a geothermal aquifer in Kazakhstan.</title>
        <authorList>
            <person name="Mashzhan A."/>
            <person name="Kistaubayeva A."/>
            <person name="Javier-Lopez R."/>
            <person name="Bissenova U."/>
            <person name="Bissenbay A."/>
            <person name="Birkeland N.K."/>
        </authorList>
    </citation>
    <scope>NUCLEOTIDE SEQUENCE</scope>
    <source>
        <strain evidence="15">ZKZ2T</strain>
    </source>
</reference>
<comment type="function">
    <text evidence="13">Required for the formation of a threonylcarbamoyl group on adenosine at position 37 (t(6)A37) in tRNAs that read codons beginning with adenine.</text>
</comment>
<dbReference type="Pfam" id="PF01300">
    <property type="entry name" value="Sua5_yciO_yrdC"/>
    <property type="match status" value="1"/>
</dbReference>
<evidence type="ECO:0000256" key="1">
    <source>
        <dbReference type="ARBA" id="ARBA00004496"/>
    </source>
</evidence>
<dbReference type="NCBIfam" id="TIGR00057">
    <property type="entry name" value="L-threonylcarbamoyladenylate synthase"/>
    <property type="match status" value="1"/>
</dbReference>
<protein>
    <recommendedName>
        <fullName evidence="4 13">Threonylcarbamoyl-AMP synthase</fullName>
        <shortName evidence="13">TC-AMP synthase</shortName>
        <ecNumber evidence="3 13">2.7.7.87</ecNumber>
    </recommendedName>
    <alternativeName>
        <fullName evidence="11 13">L-threonylcarbamoyladenylate synthase</fullName>
    </alternativeName>
</protein>
<dbReference type="Pfam" id="PF03481">
    <property type="entry name" value="Sua5_C"/>
    <property type="match status" value="1"/>
</dbReference>
<accession>A0ABS2WEU6</accession>
<evidence type="ECO:0000256" key="7">
    <source>
        <dbReference type="ARBA" id="ARBA00022694"/>
    </source>
</evidence>
<dbReference type="Gene3D" id="3.90.870.10">
    <property type="entry name" value="DHBP synthase"/>
    <property type="match status" value="1"/>
</dbReference>
<gene>
    <name evidence="15" type="ORF">JQC72_00825</name>
</gene>
<organism evidence="15 16">
    <name type="scientific">Polycladomyces zharkentensis</name>
    <dbReference type="NCBI Taxonomy" id="2807616"/>
    <lineage>
        <taxon>Bacteria</taxon>
        <taxon>Bacillati</taxon>
        <taxon>Bacillota</taxon>
        <taxon>Bacilli</taxon>
        <taxon>Bacillales</taxon>
        <taxon>Thermoactinomycetaceae</taxon>
        <taxon>Polycladomyces</taxon>
    </lineage>
</organism>
<keyword evidence="5 13" id="KW-0963">Cytoplasm</keyword>
<dbReference type="EC" id="2.7.7.87" evidence="3 13"/>
<dbReference type="InterPro" id="IPR050156">
    <property type="entry name" value="TC-AMP_synthase_SUA5"/>
</dbReference>
<evidence type="ECO:0000256" key="9">
    <source>
        <dbReference type="ARBA" id="ARBA00022741"/>
    </source>
</evidence>
<evidence type="ECO:0000256" key="8">
    <source>
        <dbReference type="ARBA" id="ARBA00022695"/>
    </source>
</evidence>
<keyword evidence="8 13" id="KW-0548">Nucleotidyltransferase</keyword>
<name>A0ABS2WEU6_9BACL</name>
<comment type="subcellular location">
    <subcellularLocation>
        <location evidence="1 13">Cytoplasm</location>
    </subcellularLocation>
</comment>
<dbReference type="PROSITE" id="PS51163">
    <property type="entry name" value="YRDC"/>
    <property type="match status" value="1"/>
</dbReference>
<dbReference type="InterPro" id="IPR017945">
    <property type="entry name" value="DHBP_synth_RibB-like_a/b_dom"/>
</dbReference>